<organism evidence="2 3">
    <name type="scientific">Aristolochia fimbriata</name>
    <name type="common">White veined hardy Dutchman's pipe vine</name>
    <dbReference type="NCBI Taxonomy" id="158543"/>
    <lineage>
        <taxon>Eukaryota</taxon>
        <taxon>Viridiplantae</taxon>
        <taxon>Streptophyta</taxon>
        <taxon>Embryophyta</taxon>
        <taxon>Tracheophyta</taxon>
        <taxon>Spermatophyta</taxon>
        <taxon>Magnoliopsida</taxon>
        <taxon>Magnoliidae</taxon>
        <taxon>Piperales</taxon>
        <taxon>Aristolochiaceae</taxon>
        <taxon>Aristolochia</taxon>
    </lineage>
</organism>
<dbReference type="Proteomes" id="UP000825729">
    <property type="component" value="Unassembled WGS sequence"/>
</dbReference>
<sequence length="82" mass="9040">MNDIRDLELHTGGLPTSNTIVAGRPTEVDIRPSCIHGDEDSIADDHQESQKHAEITHADHLLLYAENETDSALISQYNVSCN</sequence>
<dbReference type="AlphaFoldDB" id="A0AAV7EA48"/>
<keyword evidence="3" id="KW-1185">Reference proteome</keyword>
<evidence type="ECO:0000313" key="2">
    <source>
        <dbReference type="EMBL" id="KAG9445730.1"/>
    </source>
</evidence>
<feature type="region of interest" description="Disordered" evidence="1">
    <location>
        <begin position="1"/>
        <end position="20"/>
    </location>
</feature>
<evidence type="ECO:0000256" key="1">
    <source>
        <dbReference type="SAM" id="MobiDB-lite"/>
    </source>
</evidence>
<name>A0AAV7EA48_ARIFI</name>
<evidence type="ECO:0000313" key="3">
    <source>
        <dbReference type="Proteomes" id="UP000825729"/>
    </source>
</evidence>
<reference evidence="2 3" key="1">
    <citation type="submission" date="2021-07" db="EMBL/GenBank/DDBJ databases">
        <title>The Aristolochia fimbriata genome: insights into angiosperm evolution, floral development and chemical biosynthesis.</title>
        <authorList>
            <person name="Jiao Y."/>
        </authorList>
    </citation>
    <scope>NUCLEOTIDE SEQUENCE [LARGE SCALE GENOMIC DNA]</scope>
    <source>
        <strain evidence="2">IBCAS-2021</strain>
        <tissue evidence="2">Leaf</tissue>
    </source>
</reference>
<comment type="caution">
    <text evidence="2">The sequence shown here is derived from an EMBL/GenBank/DDBJ whole genome shotgun (WGS) entry which is preliminary data.</text>
</comment>
<protein>
    <submittedName>
        <fullName evidence="2">Uncharacterized protein</fullName>
    </submittedName>
</protein>
<accession>A0AAV7EA48</accession>
<gene>
    <name evidence="2" type="ORF">H6P81_011858</name>
</gene>
<proteinExistence type="predicted"/>
<dbReference type="EMBL" id="JAINDJ010000005">
    <property type="protein sequence ID" value="KAG9445730.1"/>
    <property type="molecule type" value="Genomic_DNA"/>
</dbReference>